<dbReference type="GO" id="GO:0006824">
    <property type="term" value="P:cobalt ion transport"/>
    <property type="evidence" value="ECO:0007669"/>
    <property type="project" value="UniProtKB-KW"/>
</dbReference>
<comment type="similarity">
    <text evidence="13">Belongs to the NiCoT transporter (TC 2.A.52) family.</text>
</comment>
<keyword evidence="11 13" id="KW-0472">Membrane</keyword>
<evidence type="ECO:0000256" key="2">
    <source>
        <dbReference type="ARBA" id="ARBA00004651"/>
    </source>
</evidence>
<dbReference type="OrthoDB" id="9812956at2"/>
<evidence type="ECO:0000256" key="1">
    <source>
        <dbReference type="ARBA" id="ARBA00002510"/>
    </source>
</evidence>
<name>A0A1H9BQG0_9GAMM</name>
<comment type="subcellular location">
    <subcellularLocation>
        <location evidence="2 13">Cell membrane</location>
        <topology evidence="2 13">Multi-pass membrane protein</topology>
    </subcellularLocation>
</comment>
<keyword evidence="10" id="KW-0921">Nickel transport</keyword>
<dbReference type="GO" id="GO:0010045">
    <property type="term" value="P:response to nickel cation"/>
    <property type="evidence" value="ECO:0007669"/>
    <property type="project" value="TreeGrafter"/>
</dbReference>
<keyword evidence="3" id="KW-0171">Cobalt transport</keyword>
<dbReference type="Pfam" id="PF03824">
    <property type="entry name" value="NicO"/>
    <property type="match status" value="1"/>
</dbReference>
<feature type="transmembrane region" description="Helical" evidence="13">
    <location>
        <begin position="124"/>
        <end position="150"/>
    </location>
</feature>
<accession>A0A1H9BQG0</accession>
<feature type="transmembrane region" description="Helical" evidence="13">
    <location>
        <begin position="83"/>
        <end position="103"/>
    </location>
</feature>
<keyword evidence="7 13" id="KW-0812">Transmembrane</keyword>
<evidence type="ECO:0000256" key="4">
    <source>
        <dbReference type="ARBA" id="ARBA00022448"/>
    </source>
</evidence>
<dbReference type="InterPro" id="IPR051224">
    <property type="entry name" value="NiCoT_RcnA"/>
</dbReference>
<dbReference type="EMBL" id="FOFO01000010">
    <property type="protein sequence ID" value="SEP90931.1"/>
    <property type="molecule type" value="Genomic_DNA"/>
</dbReference>
<evidence type="ECO:0000256" key="8">
    <source>
        <dbReference type="ARBA" id="ARBA00022989"/>
    </source>
</evidence>
<dbReference type="STRING" id="867345.SAMN05421693_11032"/>
<evidence type="ECO:0000256" key="11">
    <source>
        <dbReference type="ARBA" id="ARBA00023136"/>
    </source>
</evidence>
<dbReference type="PANTHER" id="PTHR40659">
    <property type="entry name" value="NICKEL/COBALT EFFLUX SYSTEM RCNA"/>
    <property type="match status" value="1"/>
</dbReference>
<evidence type="ECO:0000256" key="14">
    <source>
        <dbReference type="SAM" id="SignalP"/>
    </source>
</evidence>
<dbReference type="RefSeq" id="WP_090205539.1">
    <property type="nucleotide sequence ID" value="NZ_FOFO01000010.1"/>
</dbReference>
<evidence type="ECO:0000256" key="6">
    <source>
        <dbReference type="ARBA" id="ARBA00022596"/>
    </source>
</evidence>
<keyword evidence="14" id="KW-0732">Signal</keyword>
<evidence type="ECO:0000256" key="3">
    <source>
        <dbReference type="ARBA" id="ARBA00022426"/>
    </source>
</evidence>
<dbReference type="PANTHER" id="PTHR40659:SF1">
    <property type="entry name" value="NICKEL_COBALT EFFLUX SYSTEM RCNA"/>
    <property type="match status" value="1"/>
</dbReference>
<evidence type="ECO:0000256" key="13">
    <source>
        <dbReference type="RuleBase" id="RU362101"/>
    </source>
</evidence>
<evidence type="ECO:0000313" key="15">
    <source>
        <dbReference type="EMBL" id="SEP90931.1"/>
    </source>
</evidence>
<feature type="transmembrane region" description="Helical" evidence="13">
    <location>
        <begin position="326"/>
        <end position="351"/>
    </location>
</feature>
<dbReference type="Proteomes" id="UP000199496">
    <property type="component" value="Unassembled WGS sequence"/>
</dbReference>
<organism evidence="15 16">
    <name type="scientific">Ectothiorhodospira magna</name>
    <dbReference type="NCBI Taxonomy" id="867345"/>
    <lineage>
        <taxon>Bacteria</taxon>
        <taxon>Pseudomonadati</taxon>
        <taxon>Pseudomonadota</taxon>
        <taxon>Gammaproteobacteria</taxon>
        <taxon>Chromatiales</taxon>
        <taxon>Ectothiorhodospiraceae</taxon>
        <taxon>Ectothiorhodospira</taxon>
    </lineage>
</organism>
<dbReference type="GO" id="GO:0015099">
    <property type="term" value="F:nickel cation transmembrane transporter activity"/>
    <property type="evidence" value="ECO:0007669"/>
    <property type="project" value="UniProtKB-UniRule"/>
</dbReference>
<keyword evidence="5" id="KW-1003">Cell membrane</keyword>
<proteinExistence type="inferred from homology"/>
<evidence type="ECO:0000256" key="12">
    <source>
        <dbReference type="ARBA" id="ARBA00023285"/>
    </source>
</evidence>
<gene>
    <name evidence="15" type="ORF">SAMN05421693_11032</name>
</gene>
<feature type="chain" id="PRO_5011542764" description="Nickel/cobalt efflux system" evidence="14">
    <location>
        <begin position="21"/>
        <end position="361"/>
    </location>
</feature>
<dbReference type="GO" id="GO:0032025">
    <property type="term" value="P:response to cobalt ion"/>
    <property type="evidence" value="ECO:0007669"/>
    <property type="project" value="TreeGrafter"/>
</dbReference>
<feature type="transmembrane region" description="Helical" evidence="13">
    <location>
        <begin position="162"/>
        <end position="181"/>
    </location>
</feature>
<dbReference type="AlphaFoldDB" id="A0A1H9BQG0"/>
<evidence type="ECO:0000256" key="10">
    <source>
        <dbReference type="ARBA" id="ARBA00023112"/>
    </source>
</evidence>
<feature type="transmembrane region" description="Helical" evidence="13">
    <location>
        <begin position="280"/>
        <end position="306"/>
    </location>
</feature>
<keyword evidence="6" id="KW-0533">Nickel</keyword>
<evidence type="ECO:0000256" key="9">
    <source>
        <dbReference type="ARBA" id="ARBA00023065"/>
    </source>
</evidence>
<dbReference type="GO" id="GO:0005886">
    <property type="term" value="C:plasma membrane"/>
    <property type="evidence" value="ECO:0007669"/>
    <property type="project" value="UniProtKB-SubCell"/>
</dbReference>
<evidence type="ECO:0000256" key="7">
    <source>
        <dbReference type="ARBA" id="ARBA00022692"/>
    </source>
</evidence>
<keyword evidence="16" id="KW-1185">Reference proteome</keyword>
<keyword evidence="9" id="KW-0406">Ion transport</keyword>
<feature type="transmembrane region" description="Helical" evidence="13">
    <location>
        <begin position="251"/>
        <end position="274"/>
    </location>
</feature>
<sequence>MHRLIILCLLIWLLPLQIHASALTGGAPPPAAPHQPLMLFEDDPPAEASLGDRLVAWVITQQRQLHRQLADGMQQVRENPGPASAGALILVSFLYGIFHAAGPGHGKAVITTYLLTHRQHLRRALSLSFASAMLQGITAIALVSGVLLIAGMAAREAMGQAYLLEQISFALVALLGVWLSLRAIRGYLRLYRTPAPAPVQWQPVTAVQGGGHGLRPALPQDVTHPHGPGCGCGHPHHVTPQQAAEAGSLSAMIATIVAVGIRPCTGAILVLVAAHLLGLWLAGIFAVLAMSLGTAITVSVLAILAVKARHLAVRLAGGGEYRIMAWVGQTVTLMGGLLILGLGLLLLAGSLGSAGRHPLGL</sequence>
<protein>
    <recommendedName>
        <fullName evidence="13">Nickel/cobalt efflux system</fullName>
    </recommendedName>
</protein>
<feature type="signal peptide" evidence="14">
    <location>
        <begin position="1"/>
        <end position="20"/>
    </location>
</feature>
<comment type="function">
    <text evidence="1">Efflux system for nickel and cobalt.</text>
</comment>
<keyword evidence="4 13" id="KW-0813">Transport</keyword>
<evidence type="ECO:0000256" key="5">
    <source>
        <dbReference type="ARBA" id="ARBA00022475"/>
    </source>
</evidence>
<keyword evidence="8 13" id="KW-1133">Transmembrane helix</keyword>
<evidence type="ECO:0000313" key="16">
    <source>
        <dbReference type="Proteomes" id="UP000199496"/>
    </source>
</evidence>
<keyword evidence="12" id="KW-0170">Cobalt</keyword>
<dbReference type="InterPro" id="IPR011541">
    <property type="entry name" value="Ni/Co_transpt_high_affinity"/>
</dbReference>
<reference evidence="15 16" key="1">
    <citation type="submission" date="2016-10" db="EMBL/GenBank/DDBJ databases">
        <authorList>
            <person name="de Groot N.N."/>
        </authorList>
    </citation>
    <scope>NUCLEOTIDE SEQUENCE [LARGE SCALE GENOMIC DNA]</scope>
    <source>
        <strain evidence="15 16">B7-7</strain>
    </source>
</reference>
<dbReference type="GO" id="GO:0046583">
    <property type="term" value="F:monoatomic cation efflux transmembrane transporter activity"/>
    <property type="evidence" value="ECO:0007669"/>
    <property type="project" value="TreeGrafter"/>
</dbReference>